<reference evidence="13" key="1">
    <citation type="submission" date="2023-06" db="EMBL/GenBank/DDBJ databases">
        <authorList>
            <consortium name="Lawrence Berkeley National Laboratory"/>
            <person name="Ahrendt S."/>
            <person name="Sahu N."/>
            <person name="Indic B."/>
            <person name="Wong-Bajracharya J."/>
            <person name="Merenyi Z."/>
            <person name="Ke H.-M."/>
            <person name="Monk M."/>
            <person name="Kocsube S."/>
            <person name="Drula E."/>
            <person name="Lipzen A."/>
            <person name="Balint B."/>
            <person name="Henrissat B."/>
            <person name="Andreopoulos B."/>
            <person name="Martin F.M."/>
            <person name="Harder C.B."/>
            <person name="Rigling D."/>
            <person name="Ford K.L."/>
            <person name="Foster G.D."/>
            <person name="Pangilinan J."/>
            <person name="Papanicolaou A."/>
            <person name="Barry K."/>
            <person name="LaButti K."/>
            <person name="Viragh M."/>
            <person name="Koriabine M."/>
            <person name="Yan M."/>
            <person name="Riley R."/>
            <person name="Champramary S."/>
            <person name="Plett K.L."/>
            <person name="Tsai I.J."/>
            <person name="Slot J."/>
            <person name="Sipos G."/>
            <person name="Plett J."/>
            <person name="Nagy L.G."/>
            <person name="Grigoriev I.V."/>
        </authorList>
    </citation>
    <scope>NUCLEOTIDE SEQUENCE</scope>
    <source>
        <strain evidence="13">ICMP 16352</strain>
    </source>
</reference>
<dbReference type="PROSITE" id="PS00028">
    <property type="entry name" value="ZINC_FINGER_C2H2_1"/>
    <property type="match status" value="1"/>
</dbReference>
<keyword evidence="4" id="KW-0677">Repeat</keyword>
<evidence type="ECO:0000256" key="9">
    <source>
        <dbReference type="ARBA" id="ARBA00023163"/>
    </source>
</evidence>
<dbReference type="InterPro" id="IPR036236">
    <property type="entry name" value="Znf_C2H2_sf"/>
</dbReference>
<dbReference type="EMBL" id="JAUEPR010000010">
    <property type="protein sequence ID" value="KAK0480361.1"/>
    <property type="molecule type" value="Genomic_DNA"/>
</dbReference>
<organism evidence="13 14">
    <name type="scientific">Armillaria novae-zelandiae</name>
    <dbReference type="NCBI Taxonomy" id="153914"/>
    <lineage>
        <taxon>Eukaryota</taxon>
        <taxon>Fungi</taxon>
        <taxon>Dikarya</taxon>
        <taxon>Basidiomycota</taxon>
        <taxon>Agaricomycotina</taxon>
        <taxon>Agaricomycetes</taxon>
        <taxon>Agaricomycetidae</taxon>
        <taxon>Agaricales</taxon>
        <taxon>Marasmiineae</taxon>
        <taxon>Physalacriaceae</taxon>
        <taxon>Armillaria</taxon>
    </lineage>
</organism>
<comment type="caution">
    <text evidence="13">The sequence shown here is derived from an EMBL/GenBank/DDBJ whole genome shotgun (WGS) entry which is preliminary data.</text>
</comment>
<dbReference type="Pfam" id="PF00096">
    <property type="entry name" value="zf-C2H2"/>
    <property type="match status" value="1"/>
</dbReference>
<keyword evidence="3" id="KW-0479">Metal-binding</keyword>
<comment type="subcellular location">
    <subcellularLocation>
        <location evidence="1">Nucleus</location>
    </subcellularLocation>
</comment>
<accession>A0AA39PA09</accession>
<keyword evidence="9" id="KW-0804">Transcription</keyword>
<dbReference type="SMART" id="SM00355">
    <property type="entry name" value="ZnF_C2H2"/>
    <property type="match status" value="2"/>
</dbReference>
<keyword evidence="7" id="KW-0805">Transcription regulation</keyword>
<evidence type="ECO:0000256" key="7">
    <source>
        <dbReference type="ARBA" id="ARBA00023015"/>
    </source>
</evidence>
<evidence type="ECO:0000256" key="3">
    <source>
        <dbReference type="ARBA" id="ARBA00022723"/>
    </source>
</evidence>
<dbReference type="AlphaFoldDB" id="A0AA39PA09"/>
<dbReference type="PROSITE" id="PS50157">
    <property type="entry name" value="ZINC_FINGER_C2H2_2"/>
    <property type="match status" value="1"/>
</dbReference>
<evidence type="ECO:0000256" key="6">
    <source>
        <dbReference type="ARBA" id="ARBA00022833"/>
    </source>
</evidence>
<dbReference type="Gene3D" id="3.30.160.60">
    <property type="entry name" value="Classic Zinc Finger"/>
    <property type="match status" value="1"/>
</dbReference>
<comment type="similarity">
    <text evidence="2">Belongs to the krueppel C2H2-type zinc-finger protein family.</text>
</comment>
<gene>
    <name evidence="13" type="ORF">IW261DRAFT_1564082</name>
</gene>
<keyword evidence="10" id="KW-0539">Nucleus</keyword>
<evidence type="ECO:0000256" key="11">
    <source>
        <dbReference type="PROSITE-ProRule" id="PRU00042"/>
    </source>
</evidence>
<evidence type="ECO:0000256" key="8">
    <source>
        <dbReference type="ARBA" id="ARBA00023125"/>
    </source>
</evidence>
<evidence type="ECO:0000256" key="10">
    <source>
        <dbReference type="ARBA" id="ARBA00023242"/>
    </source>
</evidence>
<dbReference type="SUPFAM" id="SSF57667">
    <property type="entry name" value="beta-beta-alpha zinc fingers"/>
    <property type="match status" value="1"/>
</dbReference>
<dbReference type="InterPro" id="IPR013087">
    <property type="entry name" value="Znf_C2H2_type"/>
</dbReference>
<name>A0AA39PA09_9AGAR</name>
<evidence type="ECO:0000256" key="5">
    <source>
        <dbReference type="ARBA" id="ARBA00022771"/>
    </source>
</evidence>
<feature type="domain" description="C2H2-type" evidence="12">
    <location>
        <begin position="122"/>
        <end position="146"/>
    </location>
</feature>
<proteinExistence type="inferred from homology"/>
<dbReference type="GO" id="GO:0008270">
    <property type="term" value="F:zinc ion binding"/>
    <property type="evidence" value="ECO:0007669"/>
    <property type="project" value="UniProtKB-KW"/>
</dbReference>
<protein>
    <recommendedName>
        <fullName evidence="12">C2H2-type domain-containing protein</fullName>
    </recommendedName>
</protein>
<evidence type="ECO:0000313" key="13">
    <source>
        <dbReference type="EMBL" id="KAK0480361.1"/>
    </source>
</evidence>
<dbReference type="GO" id="GO:0003677">
    <property type="term" value="F:DNA binding"/>
    <property type="evidence" value="ECO:0007669"/>
    <property type="project" value="UniProtKB-KW"/>
</dbReference>
<keyword evidence="5 11" id="KW-0863">Zinc-finger</keyword>
<evidence type="ECO:0000256" key="1">
    <source>
        <dbReference type="ARBA" id="ARBA00004123"/>
    </source>
</evidence>
<keyword evidence="6" id="KW-0862">Zinc</keyword>
<evidence type="ECO:0000256" key="4">
    <source>
        <dbReference type="ARBA" id="ARBA00022737"/>
    </source>
</evidence>
<dbReference type="GO" id="GO:0005634">
    <property type="term" value="C:nucleus"/>
    <property type="evidence" value="ECO:0007669"/>
    <property type="project" value="UniProtKB-SubCell"/>
</dbReference>
<dbReference type="Proteomes" id="UP001175227">
    <property type="component" value="Unassembled WGS sequence"/>
</dbReference>
<keyword evidence="14" id="KW-1185">Reference proteome</keyword>
<sequence length="146" mass="16725">MMVKMLPQRSQLGIVLPSSDAEIANLNEFSERDITDGPSLRMCLDMGNSTPSRNSVDVLCDLPDCGIAFNSSNVQQHLGRYHANLERIDGKIICPIDRQRVTDANYGWHILNVHFKHLKGWCNMCKKEFSRKDNLNRHMKTHMGRE</sequence>
<evidence type="ECO:0000259" key="12">
    <source>
        <dbReference type="PROSITE" id="PS50157"/>
    </source>
</evidence>
<evidence type="ECO:0000313" key="14">
    <source>
        <dbReference type="Proteomes" id="UP001175227"/>
    </source>
</evidence>
<evidence type="ECO:0000256" key="2">
    <source>
        <dbReference type="ARBA" id="ARBA00006991"/>
    </source>
</evidence>
<keyword evidence="8" id="KW-0238">DNA-binding</keyword>
<dbReference type="FunFam" id="3.30.160.60:FF:001156">
    <property type="entry name" value="Zinc finger protein 407"/>
    <property type="match status" value="1"/>
</dbReference>